<dbReference type="Gene3D" id="3.40.50.1000">
    <property type="entry name" value="HAD superfamily/HAD-like"/>
    <property type="match status" value="1"/>
</dbReference>
<organism evidence="3">
    <name type="scientific">Bacillus subtilis (strain 168)</name>
    <dbReference type="NCBI Taxonomy" id="224308"/>
    <lineage>
        <taxon>Bacteria</taxon>
        <taxon>Bacillati</taxon>
        <taxon>Bacillota</taxon>
        <taxon>Bacilli</taxon>
        <taxon>Bacillales</taxon>
        <taxon>Bacillaceae</taxon>
        <taxon>Bacillus</taxon>
    </lineage>
</organism>
<feature type="domain" description="Sucrose phosphatase-like" evidence="2">
    <location>
        <begin position="19"/>
        <end position="259"/>
    </location>
</feature>
<dbReference type="InterPro" id="IPR006380">
    <property type="entry name" value="SPP-like_dom"/>
</dbReference>
<dbReference type="EC" id="3.1.3.92" evidence="3"/>
<dbReference type="CDD" id="cd02605">
    <property type="entry name" value="HAD_SPP"/>
    <property type="match status" value="1"/>
</dbReference>
<accession>A0A6M3Z976</accession>
<name>A0A6M3Z976_BACSU</name>
<dbReference type="Gene3D" id="3.30.70.1410">
    <property type="entry name" value="yhjk (haloacid dehalogenase-like hydrolase protein) domain"/>
    <property type="match status" value="1"/>
</dbReference>
<dbReference type="PROSITE" id="PS01229">
    <property type="entry name" value="COF_2"/>
    <property type="match status" value="1"/>
</dbReference>
<dbReference type="InterPro" id="IPR023214">
    <property type="entry name" value="HAD_sf"/>
</dbReference>
<dbReference type="EMBL" id="CP052842">
    <property type="protein sequence ID" value="QJP87567.1"/>
    <property type="molecule type" value="Genomic_DNA"/>
</dbReference>
<dbReference type="GO" id="GO:0016791">
    <property type="term" value="F:phosphatase activity"/>
    <property type="evidence" value="ECO:0007669"/>
    <property type="project" value="UniProtKB-ARBA"/>
</dbReference>
<evidence type="ECO:0000256" key="1">
    <source>
        <dbReference type="ARBA" id="ARBA00022801"/>
    </source>
</evidence>
<dbReference type="PANTHER" id="PTHR10000:SF57">
    <property type="entry name" value="KANOSAMINE-6-PHOSPHATE PHOSPHATASE"/>
    <property type="match status" value="1"/>
</dbReference>
<evidence type="ECO:0000313" key="3">
    <source>
        <dbReference type="EMBL" id="QJP87567.1"/>
    </source>
</evidence>
<dbReference type="SFLD" id="SFLDG01141">
    <property type="entry name" value="C2.B.1:_Sucrose_Phosphatase_Li"/>
    <property type="match status" value="1"/>
</dbReference>
<dbReference type="AlphaFoldDB" id="A0A6M3Z976"/>
<dbReference type="NCBIfam" id="TIGR01484">
    <property type="entry name" value="HAD-SF-IIB"/>
    <property type="match status" value="1"/>
</dbReference>
<dbReference type="RefSeq" id="NP_388935.2">
    <property type="nucleotide sequence ID" value="NC_000964.3"/>
</dbReference>
<evidence type="ECO:0000259" key="2">
    <source>
        <dbReference type="Pfam" id="PF05116"/>
    </source>
</evidence>
<dbReference type="SFLD" id="SFLDS00003">
    <property type="entry name" value="Haloacid_Dehalogenase"/>
    <property type="match status" value="1"/>
</dbReference>
<sequence>MLLSKKSEYKTLSTVEHPQYIVFCDFDETYFPHTIDEQKQQDIYELEDYLEQKSKDGELIIGWVTGSSIESILDKMGRGKFRYFPHFIASDLGTEITYFSEHNFGQQDNKWNSRINEGFSKEKVEKLVKQLHENHNILLNPQTQLGKSRYKHNFYYQEQDEINDKKNLLAIEKICEEYGVSVNINRCNPLAGDPEDSYDVDFIPIGTGKNEIVTFMLEKYNLNTERAIAFGDSGNDVRMLQTVGNGYLLKNATQEAKNLHNLITDSEYSKGITNTLKKLIGS</sequence>
<dbReference type="OrthoDB" id="9781413at2"/>
<gene>
    <name evidence="3" type="primary">ntdB</name>
    <name evidence="3" type="ORF">HIR78_05845</name>
</gene>
<dbReference type="RefSeq" id="WP_003244845.1">
    <property type="nucleotide sequence ID" value="NC_000964.3"/>
</dbReference>
<reference evidence="3" key="1">
    <citation type="submission" date="2020-04" db="EMBL/GenBank/DDBJ databases">
        <title>Phage recombination drives evolution of spore-forming Bacilli.</title>
        <authorList>
            <person name="Dragos A."/>
            <person name="Kovacs A.T."/>
        </authorList>
    </citation>
    <scope>NUCLEOTIDE SEQUENCE</scope>
    <source>
        <strain evidence="3">168</strain>
    </source>
</reference>
<protein>
    <submittedName>
        <fullName evidence="3">Kanosamine-6-phosphate phosphatase</fullName>
        <ecNumber evidence="3">3.1.3.92</ecNumber>
    </submittedName>
</protein>
<dbReference type="Pfam" id="PF05116">
    <property type="entry name" value="S6PP"/>
    <property type="match status" value="1"/>
</dbReference>
<dbReference type="GeneID" id="939323"/>
<dbReference type="InterPro" id="IPR036412">
    <property type="entry name" value="HAD-like_sf"/>
</dbReference>
<proteinExistence type="predicted"/>
<dbReference type="PANTHER" id="PTHR10000">
    <property type="entry name" value="PHOSPHOSERINE PHOSPHATASE"/>
    <property type="match status" value="1"/>
</dbReference>
<dbReference type="InterPro" id="IPR006379">
    <property type="entry name" value="HAD-SF_hydro_IIB"/>
</dbReference>
<dbReference type="KEGG" id="bsu:BSU10540"/>
<keyword evidence="1 3" id="KW-0378">Hydrolase</keyword>
<dbReference type="SFLD" id="SFLDG01140">
    <property type="entry name" value="C2.B:_Phosphomannomutase_and_P"/>
    <property type="match status" value="1"/>
</dbReference>
<dbReference type="SMR" id="A0A6M3Z976"/>
<dbReference type="SUPFAM" id="SSF56784">
    <property type="entry name" value="HAD-like"/>
    <property type="match status" value="1"/>
</dbReference>